<evidence type="ECO:0000313" key="3">
    <source>
        <dbReference type="Proteomes" id="UP000660070"/>
    </source>
</evidence>
<gene>
    <name evidence="2" type="ORF">IV494_09760</name>
</gene>
<name>A0ABS0FCS8_9FLAO</name>
<sequence length="164" mass="18410">MKKYFTIMLLAIFGFAAVSCNDRTNNDVVTTDTYPKMTDITGNFNAGNSYSVSQGLSINSTDVVLVYRQSGVSNGNPIWQQIPRTLFLPEGELDFDFDFTKNDVLIKAGGTIDFSLQTPTFIANYLTNQRFRIVLVPASQGKNSQVDFSNYQSVIKFYNIPDRK</sequence>
<dbReference type="EMBL" id="JADPVI010000002">
    <property type="protein sequence ID" value="MBF8457462.1"/>
    <property type="molecule type" value="Genomic_DNA"/>
</dbReference>
<organism evidence="2 3">
    <name type="scientific">Kaistella gelatinilytica</name>
    <dbReference type="NCBI Taxonomy" id="2787636"/>
    <lineage>
        <taxon>Bacteria</taxon>
        <taxon>Pseudomonadati</taxon>
        <taxon>Bacteroidota</taxon>
        <taxon>Flavobacteriia</taxon>
        <taxon>Flavobacteriales</taxon>
        <taxon>Weeksellaceae</taxon>
        <taxon>Chryseobacterium group</taxon>
        <taxon>Kaistella</taxon>
    </lineage>
</organism>
<evidence type="ECO:0008006" key="4">
    <source>
        <dbReference type="Google" id="ProtNLM"/>
    </source>
</evidence>
<protein>
    <recommendedName>
        <fullName evidence="4">Lipoprotein</fullName>
    </recommendedName>
</protein>
<reference evidence="2 3" key="1">
    <citation type="submission" date="2020-11" db="EMBL/GenBank/DDBJ databases">
        <title>Kaistella gelatinilytica sp. nov., a flavobacterium isolated from Antarctic Soil.</title>
        <authorList>
            <person name="Li J."/>
        </authorList>
    </citation>
    <scope>NUCLEOTIDE SEQUENCE [LARGE SCALE GENOMIC DNA]</scope>
    <source>
        <strain evidence="2 3">G5-32</strain>
    </source>
</reference>
<evidence type="ECO:0000313" key="2">
    <source>
        <dbReference type="EMBL" id="MBF8457462.1"/>
    </source>
</evidence>
<evidence type="ECO:0000256" key="1">
    <source>
        <dbReference type="SAM" id="SignalP"/>
    </source>
</evidence>
<accession>A0ABS0FCS8</accession>
<feature type="chain" id="PRO_5047446314" description="Lipoprotein" evidence="1">
    <location>
        <begin position="21"/>
        <end position="164"/>
    </location>
</feature>
<dbReference type="PROSITE" id="PS51257">
    <property type="entry name" value="PROKAR_LIPOPROTEIN"/>
    <property type="match status" value="1"/>
</dbReference>
<dbReference type="Proteomes" id="UP000660070">
    <property type="component" value="Unassembled WGS sequence"/>
</dbReference>
<keyword evidence="1" id="KW-0732">Signal</keyword>
<comment type="caution">
    <text evidence="2">The sequence shown here is derived from an EMBL/GenBank/DDBJ whole genome shotgun (WGS) entry which is preliminary data.</text>
</comment>
<keyword evidence="3" id="KW-1185">Reference proteome</keyword>
<feature type="signal peptide" evidence="1">
    <location>
        <begin position="1"/>
        <end position="20"/>
    </location>
</feature>
<proteinExistence type="predicted"/>
<dbReference type="RefSeq" id="WP_196079954.1">
    <property type="nucleotide sequence ID" value="NZ_JADPVI010000002.1"/>
</dbReference>